<evidence type="ECO:0000313" key="2">
    <source>
        <dbReference type="Proteomes" id="UP001345963"/>
    </source>
</evidence>
<protein>
    <submittedName>
        <fullName evidence="1">Uncharacterized protein</fullName>
    </submittedName>
</protein>
<gene>
    <name evidence="1" type="ORF">ATANTOWER_017261</name>
</gene>
<proteinExistence type="predicted"/>
<keyword evidence="2" id="KW-1185">Reference proteome</keyword>
<comment type="caution">
    <text evidence="1">The sequence shown here is derived from an EMBL/GenBank/DDBJ whole genome shotgun (WGS) entry which is preliminary data.</text>
</comment>
<sequence>MEKLGSSLFQLRFADIFYAKSPKVLKHFSLVEVITFRKPLQHSDSFPFLLFFHWFADVLGDIVLLMNFMISEDICLTEIYRQPHALLIRPDDIILSVHDLQMFFTTGD</sequence>
<dbReference type="EMBL" id="JAHUTI010082246">
    <property type="protein sequence ID" value="MED6259118.1"/>
    <property type="molecule type" value="Genomic_DNA"/>
</dbReference>
<organism evidence="1 2">
    <name type="scientific">Ataeniobius toweri</name>
    <dbReference type="NCBI Taxonomy" id="208326"/>
    <lineage>
        <taxon>Eukaryota</taxon>
        <taxon>Metazoa</taxon>
        <taxon>Chordata</taxon>
        <taxon>Craniata</taxon>
        <taxon>Vertebrata</taxon>
        <taxon>Euteleostomi</taxon>
        <taxon>Actinopterygii</taxon>
        <taxon>Neopterygii</taxon>
        <taxon>Teleostei</taxon>
        <taxon>Neoteleostei</taxon>
        <taxon>Acanthomorphata</taxon>
        <taxon>Ovalentaria</taxon>
        <taxon>Atherinomorphae</taxon>
        <taxon>Cyprinodontiformes</taxon>
        <taxon>Goodeidae</taxon>
        <taxon>Ataeniobius</taxon>
    </lineage>
</organism>
<accession>A0ABU7C8N8</accession>
<dbReference type="Proteomes" id="UP001345963">
    <property type="component" value="Unassembled WGS sequence"/>
</dbReference>
<reference evidence="1 2" key="1">
    <citation type="submission" date="2021-07" db="EMBL/GenBank/DDBJ databases">
        <authorList>
            <person name="Palmer J.M."/>
        </authorList>
    </citation>
    <scope>NUCLEOTIDE SEQUENCE [LARGE SCALE GENOMIC DNA]</scope>
    <source>
        <strain evidence="1 2">AT_MEX2019</strain>
        <tissue evidence="1">Muscle</tissue>
    </source>
</reference>
<evidence type="ECO:0000313" key="1">
    <source>
        <dbReference type="EMBL" id="MED6259118.1"/>
    </source>
</evidence>
<name>A0ABU7C8N8_9TELE</name>